<evidence type="ECO:0000256" key="3">
    <source>
        <dbReference type="PIRSR" id="PIRSR604809-2"/>
    </source>
</evidence>
<keyword evidence="3 8" id="KW-0067">ATP-binding</keyword>
<feature type="binding site" evidence="2">
    <location>
        <position position="323"/>
    </location>
    <ligand>
        <name>L-glutamate</name>
        <dbReference type="ChEBI" id="CHEBI:29985"/>
    </ligand>
</feature>
<dbReference type="PROSITE" id="PS51987">
    <property type="entry name" value="GS_CATALYTIC"/>
    <property type="match status" value="1"/>
</dbReference>
<dbReference type="GO" id="GO:0005737">
    <property type="term" value="C:cytoplasm"/>
    <property type="evidence" value="ECO:0007669"/>
    <property type="project" value="TreeGrafter"/>
</dbReference>
<dbReference type="Proteomes" id="UP000245020">
    <property type="component" value="Unassembled WGS sequence"/>
</dbReference>
<dbReference type="InterPro" id="IPR008147">
    <property type="entry name" value="Gln_synt_N"/>
</dbReference>
<evidence type="ECO:0000256" key="7">
    <source>
        <dbReference type="RuleBase" id="RU000384"/>
    </source>
</evidence>
<feature type="modified residue" description="O-AMP-tyrosine" evidence="5">
    <location>
        <position position="399"/>
    </location>
</feature>
<dbReference type="Pfam" id="PF00120">
    <property type="entry name" value="Gln-synt_C"/>
    <property type="match status" value="1"/>
</dbReference>
<dbReference type="GO" id="GO:0006542">
    <property type="term" value="P:glutamine biosynthetic process"/>
    <property type="evidence" value="ECO:0007669"/>
    <property type="project" value="InterPro"/>
</dbReference>
<name>A0A2U2AD67_9GAMM</name>
<keyword evidence="5" id="KW-0597">Phosphoprotein</keyword>
<evidence type="ECO:0000313" key="12">
    <source>
        <dbReference type="Proteomes" id="UP000245020"/>
    </source>
</evidence>
<comment type="caution">
    <text evidence="11">The sequence shown here is derived from an EMBL/GenBank/DDBJ whole genome shotgun (WGS) entry which is preliminary data.</text>
</comment>
<dbReference type="SMART" id="SM01230">
    <property type="entry name" value="Gln-synt_C"/>
    <property type="match status" value="1"/>
</dbReference>
<dbReference type="GO" id="GO:0046872">
    <property type="term" value="F:metal ion binding"/>
    <property type="evidence" value="ECO:0007669"/>
    <property type="project" value="UniProtKB-KW"/>
</dbReference>
<feature type="binding site" evidence="4">
    <location>
        <position position="135"/>
    </location>
    <ligand>
        <name>Mg(2+)</name>
        <dbReference type="ChEBI" id="CHEBI:18420"/>
        <label>2</label>
    </ligand>
</feature>
<comment type="catalytic activity">
    <reaction evidence="8">
        <text>L-glutamate + NH4(+) + ATP = L-glutamine + ADP + phosphate + H(+)</text>
        <dbReference type="Rhea" id="RHEA:16169"/>
        <dbReference type="ChEBI" id="CHEBI:15378"/>
        <dbReference type="ChEBI" id="CHEBI:28938"/>
        <dbReference type="ChEBI" id="CHEBI:29985"/>
        <dbReference type="ChEBI" id="CHEBI:30616"/>
        <dbReference type="ChEBI" id="CHEBI:43474"/>
        <dbReference type="ChEBI" id="CHEBI:58359"/>
        <dbReference type="ChEBI" id="CHEBI:456216"/>
        <dbReference type="EC" id="6.3.1.2"/>
    </reaction>
</comment>
<feature type="binding site" evidence="3">
    <location>
        <position position="354"/>
    </location>
    <ligand>
        <name>ATP</name>
        <dbReference type="ChEBI" id="CHEBI:30616"/>
    </ligand>
</feature>
<dbReference type="InterPro" id="IPR027303">
    <property type="entry name" value="Gln_synth_gly_rich_site"/>
</dbReference>
<feature type="binding site" evidence="4">
    <location>
        <position position="359"/>
    </location>
    <ligand>
        <name>Mg(2+)</name>
        <dbReference type="ChEBI" id="CHEBI:18420"/>
        <label>1</label>
    </ligand>
</feature>
<feature type="binding site" evidence="2">
    <location>
        <position position="329"/>
    </location>
    <ligand>
        <name>L-glutamate</name>
        <dbReference type="ChEBI" id="CHEBI:29985"/>
    </ligand>
</feature>
<protein>
    <recommendedName>
        <fullName evidence="8">Glutamine synthetase</fullName>
        <ecNumber evidence="8">6.3.1.2</ecNumber>
    </recommendedName>
</protein>
<dbReference type="EMBL" id="QEWQ01000005">
    <property type="protein sequence ID" value="PWD80602.1"/>
    <property type="molecule type" value="Genomic_DNA"/>
</dbReference>
<dbReference type="InterPro" id="IPR027302">
    <property type="entry name" value="Gln_synth_N_conserv_site"/>
</dbReference>
<dbReference type="Gene3D" id="3.30.590.10">
    <property type="entry name" value="Glutamine synthetase/guanido kinase, catalytic domain"/>
    <property type="match status" value="1"/>
</dbReference>
<evidence type="ECO:0000259" key="10">
    <source>
        <dbReference type="PROSITE" id="PS51987"/>
    </source>
</evidence>
<keyword evidence="4" id="KW-0460">Magnesium</keyword>
<keyword evidence="12" id="KW-1185">Reference proteome</keyword>
<dbReference type="PANTHER" id="PTHR43407">
    <property type="entry name" value="GLUTAMINE SYNTHETASE"/>
    <property type="match status" value="1"/>
</dbReference>
<dbReference type="EC" id="6.3.1.2" evidence="8"/>
<feature type="binding site" evidence="3">
    <location>
        <position position="209"/>
    </location>
    <ligand>
        <name>ATP</name>
        <dbReference type="ChEBI" id="CHEBI:30616"/>
    </ligand>
</feature>
<dbReference type="PROSITE" id="PS51986">
    <property type="entry name" value="GS_BETA_GRASP"/>
    <property type="match status" value="1"/>
</dbReference>
<dbReference type="GO" id="GO:0004356">
    <property type="term" value="F:glutamine synthetase activity"/>
    <property type="evidence" value="ECO:0007669"/>
    <property type="project" value="UniProtKB-EC"/>
</dbReference>
<sequence>MAADSIRSVLELIKEKGILFVDLRLTDMVGQEHHFTIPARQVNEELFTQGKFFDGSSFKGWKQTESSDMILLPNAESAFIDPLIKHPTLVLICDVLEPDTMDYYSRDPRALAKRAESYLQETAIADTAYLGPENEFFIFDNVQYSTDPNHVSYELNSSVCYWQSSGPNAISGHLAEKQGGYAPLQPVDKLHDLRNEITLIAEETGIEVEIHHREVASAGQCEIGSRFNTLLKKADETQRLKYIIKSTAEQHGKSATFLPKPYFGENGSGMHVHISLFKEGENIFCGDGYSNLSQTALYFIGGIIKHAKALNAFTNASTNSYKRLVPHYEAPVLLAYSAKNRTASIRIPYIANEKGRRIEIRFPDATGNPYLSFAAMLMAGIDGIKNQIDPGPASDENLYDLSSDQLKAIPKVSKNLEEALEALDKDREFLLAGNVFSNDLIDAYIQLKQKEVNKVAETPHPVEYELYYSI</sequence>
<reference evidence="12" key="1">
    <citation type="submission" date="2018-05" db="EMBL/GenBank/DDBJ databases">
        <title>Ignatzschineria dubaiensis sp. nov., isolated from necrotic foot tissues of dromedaries (Camelus dromedarius) and associated maggots in Dubai, United Arab Emirates.</title>
        <authorList>
            <person name="Tsang C.C."/>
            <person name="Tang J.Y.M."/>
            <person name="Fong J.Y.H."/>
            <person name="Kinne J."/>
            <person name="Lee H.H."/>
            <person name="Joseph M."/>
            <person name="Jose S."/>
            <person name="Schuster R.K."/>
            <person name="Tang Y."/>
            <person name="Sivakumar S."/>
            <person name="Chen J.H.K."/>
            <person name="Teng J.L.L."/>
            <person name="Lau S.K.P."/>
            <person name="Wernery U."/>
            <person name="Woo P.C.Y."/>
        </authorList>
    </citation>
    <scope>NUCLEOTIDE SEQUENCE [LARGE SCALE GENOMIC DNA]</scope>
    <source>
        <strain evidence="12">KCTC 22644</strain>
    </source>
</reference>
<dbReference type="SUPFAM" id="SSF55931">
    <property type="entry name" value="Glutamine synthetase/guanido kinase"/>
    <property type="match status" value="1"/>
</dbReference>
<evidence type="ECO:0000256" key="5">
    <source>
        <dbReference type="PIRSR" id="PIRSR604809-50"/>
    </source>
</evidence>
<feature type="binding site" evidence="2">
    <location>
        <position position="341"/>
    </location>
    <ligand>
        <name>L-glutamate</name>
        <dbReference type="ChEBI" id="CHEBI:29985"/>
    </ligand>
</feature>
<dbReference type="RefSeq" id="WP_109189756.1">
    <property type="nucleotide sequence ID" value="NZ_BMYA01000006.1"/>
</dbReference>
<feature type="binding site" evidence="4">
    <location>
        <position position="133"/>
    </location>
    <ligand>
        <name>Mg(2+)</name>
        <dbReference type="ChEBI" id="CHEBI:18420"/>
        <label>1</label>
    </ligand>
</feature>
<dbReference type="AlphaFoldDB" id="A0A2U2AD67"/>
<feature type="binding site" evidence="2">
    <location>
        <begin position="266"/>
        <end position="267"/>
    </location>
    <ligand>
        <name>L-glutamate</name>
        <dbReference type="ChEBI" id="CHEBI:29985"/>
    </ligand>
</feature>
<dbReference type="NCBIfam" id="TIGR00653">
    <property type="entry name" value="GlnA"/>
    <property type="match status" value="1"/>
</dbReference>
<dbReference type="InterPro" id="IPR014746">
    <property type="entry name" value="Gln_synth/guanido_kin_cat_dom"/>
</dbReference>
<feature type="binding site" evidence="4">
    <location>
        <position position="214"/>
    </location>
    <ligand>
        <name>Mg(2+)</name>
        <dbReference type="ChEBI" id="CHEBI:18420"/>
        <label>1</label>
    </ligand>
</feature>
<feature type="binding site" evidence="4">
    <location>
        <position position="222"/>
    </location>
    <ligand>
        <name>Mg(2+)</name>
        <dbReference type="ChEBI" id="CHEBI:18420"/>
        <label>1</label>
    </ligand>
</feature>
<evidence type="ECO:0000313" key="11">
    <source>
        <dbReference type="EMBL" id="PWD80602.1"/>
    </source>
</evidence>
<dbReference type="OrthoDB" id="9807095at2"/>
<evidence type="ECO:0000256" key="1">
    <source>
        <dbReference type="ARBA" id="ARBA00009897"/>
    </source>
</evidence>
<feature type="binding site" evidence="3">
    <location>
        <begin position="273"/>
        <end position="275"/>
    </location>
    <ligand>
        <name>ATP</name>
        <dbReference type="ChEBI" id="CHEBI:30616"/>
    </ligand>
</feature>
<dbReference type="Pfam" id="PF03951">
    <property type="entry name" value="Gln-synt_N"/>
    <property type="match status" value="1"/>
</dbReference>
<keyword evidence="3 8" id="KW-0547">Nucleotide-binding</keyword>
<feature type="binding site" evidence="4">
    <location>
        <position position="271"/>
    </location>
    <ligand>
        <name>Mg(2+)</name>
        <dbReference type="ChEBI" id="CHEBI:18420"/>
        <label>1</label>
    </ligand>
</feature>
<evidence type="ECO:0000256" key="2">
    <source>
        <dbReference type="PIRSR" id="PIRSR604809-1"/>
    </source>
</evidence>
<proteinExistence type="inferred from homology"/>
<dbReference type="PANTHER" id="PTHR43407:SF2">
    <property type="entry name" value="GLUTAMINE SYNTHETASE"/>
    <property type="match status" value="1"/>
</dbReference>
<feature type="domain" description="GS catalytic" evidence="10">
    <location>
        <begin position="108"/>
        <end position="470"/>
    </location>
</feature>
<keyword evidence="4" id="KW-0479">Metal-binding</keyword>
<dbReference type="FunFam" id="3.30.590.10:FF:000001">
    <property type="entry name" value="Glutamine synthetase"/>
    <property type="match status" value="1"/>
</dbReference>
<dbReference type="InterPro" id="IPR036651">
    <property type="entry name" value="Gln_synt_N_sf"/>
</dbReference>
<dbReference type="Gene3D" id="3.10.20.70">
    <property type="entry name" value="Glutamine synthetase, N-terminal domain"/>
    <property type="match status" value="1"/>
</dbReference>
<evidence type="ECO:0000256" key="4">
    <source>
        <dbReference type="PIRSR" id="PIRSR604809-3"/>
    </source>
</evidence>
<accession>A0A2U2AD67</accession>
<feature type="binding site" evidence="3">
    <location>
        <position position="341"/>
    </location>
    <ligand>
        <name>ATP</name>
        <dbReference type="ChEBI" id="CHEBI:30616"/>
    </ligand>
</feature>
<feature type="domain" description="GS beta-grasp" evidence="9">
    <location>
        <begin position="16"/>
        <end position="100"/>
    </location>
</feature>
<dbReference type="PROSITE" id="PS00180">
    <property type="entry name" value="GLNA_1"/>
    <property type="match status" value="1"/>
</dbReference>
<dbReference type="SUPFAM" id="SSF54368">
    <property type="entry name" value="Glutamine synthetase, N-terminal domain"/>
    <property type="match status" value="1"/>
</dbReference>
<keyword evidence="8 11" id="KW-0436">Ligase</keyword>
<organism evidence="11 12">
    <name type="scientific">Ignatzschineria ureiclastica</name>
    <dbReference type="NCBI Taxonomy" id="472582"/>
    <lineage>
        <taxon>Bacteria</taxon>
        <taxon>Pseudomonadati</taxon>
        <taxon>Pseudomonadota</taxon>
        <taxon>Gammaproteobacteria</taxon>
        <taxon>Cardiobacteriales</taxon>
        <taxon>Ignatzschineriaceae</taxon>
        <taxon>Ignatzschineria</taxon>
    </lineage>
</organism>
<dbReference type="PROSITE" id="PS00181">
    <property type="entry name" value="GLNA_ATP"/>
    <property type="match status" value="1"/>
</dbReference>
<dbReference type="GO" id="GO:0016020">
    <property type="term" value="C:membrane"/>
    <property type="evidence" value="ECO:0007669"/>
    <property type="project" value="TreeGrafter"/>
</dbReference>
<evidence type="ECO:0000259" key="9">
    <source>
        <dbReference type="PROSITE" id="PS51986"/>
    </source>
</evidence>
<dbReference type="InterPro" id="IPR008146">
    <property type="entry name" value="Gln_synth_cat_dom"/>
</dbReference>
<dbReference type="InterPro" id="IPR004809">
    <property type="entry name" value="Gln_synth_I"/>
</dbReference>
<dbReference type="GO" id="GO:0005524">
    <property type="term" value="F:ATP binding"/>
    <property type="evidence" value="ECO:0007669"/>
    <property type="project" value="UniProtKB-KW"/>
</dbReference>
<comment type="similarity">
    <text evidence="1 6 7">Belongs to the glutamine synthetase family.</text>
</comment>
<evidence type="ECO:0000256" key="8">
    <source>
        <dbReference type="RuleBase" id="RU004356"/>
    </source>
</evidence>
<comment type="cofactor">
    <cofactor evidence="4">
        <name>Mg(2+)</name>
        <dbReference type="ChEBI" id="CHEBI:18420"/>
    </cofactor>
    <text evidence="4">Binds 2 Mg(2+) ions per subunit.</text>
</comment>
<dbReference type="GO" id="GO:0019740">
    <property type="term" value="P:nitrogen utilization"/>
    <property type="evidence" value="ECO:0007669"/>
    <property type="project" value="TreeGrafter"/>
</dbReference>
<feature type="binding site" evidence="2">
    <location>
        <position position="361"/>
    </location>
    <ligand>
        <name>L-glutamate</name>
        <dbReference type="ChEBI" id="CHEBI:29985"/>
    </ligand>
</feature>
<evidence type="ECO:0000256" key="6">
    <source>
        <dbReference type="PROSITE-ProRule" id="PRU01330"/>
    </source>
</evidence>
<gene>
    <name evidence="11" type="primary">glnA</name>
    <name evidence="11" type="ORF">DC083_08280</name>
</gene>